<proteinExistence type="predicted"/>
<dbReference type="AlphaFoldDB" id="A0A381Y022"/>
<name>A0A381Y022_9ZZZZ</name>
<feature type="non-terminal residue" evidence="1">
    <location>
        <position position="1"/>
    </location>
</feature>
<protein>
    <submittedName>
        <fullName evidence="1">Uncharacterized protein</fullName>
    </submittedName>
</protein>
<sequence>VNSHRIGATGTVSDHYGQVPKAFL</sequence>
<reference evidence="1" key="1">
    <citation type="submission" date="2018-05" db="EMBL/GenBank/DDBJ databases">
        <authorList>
            <person name="Lanie J.A."/>
            <person name="Ng W.-L."/>
            <person name="Kazmierczak K.M."/>
            <person name="Andrzejewski T.M."/>
            <person name="Davidsen T.M."/>
            <person name="Wayne K.J."/>
            <person name="Tettelin H."/>
            <person name="Glass J.I."/>
            <person name="Rusch D."/>
            <person name="Podicherti R."/>
            <person name="Tsui H.-C.T."/>
            <person name="Winkler M.E."/>
        </authorList>
    </citation>
    <scope>NUCLEOTIDE SEQUENCE</scope>
</reference>
<organism evidence="1">
    <name type="scientific">marine metagenome</name>
    <dbReference type="NCBI Taxonomy" id="408172"/>
    <lineage>
        <taxon>unclassified sequences</taxon>
        <taxon>metagenomes</taxon>
        <taxon>ecological metagenomes</taxon>
    </lineage>
</organism>
<accession>A0A381Y022</accession>
<dbReference type="EMBL" id="UINC01017028">
    <property type="protein sequence ID" value="SVA70426.1"/>
    <property type="molecule type" value="Genomic_DNA"/>
</dbReference>
<evidence type="ECO:0000313" key="1">
    <source>
        <dbReference type="EMBL" id="SVA70426.1"/>
    </source>
</evidence>
<gene>
    <name evidence="1" type="ORF">METZ01_LOCUS123280</name>
</gene>